<evidence type="ECO:0000313" key="2">
    <source>
        <dbReference type="Proteomes" id="UP000053144"/>
    </source>
</evidence>
<proteinExistence type="predicted"/>
<gene>
    <name evidence="1" type="ORF">LR48_Vigan04g014400</name>
</gene>
<accession>A0A0L9UB96</accession>
<dbReference type="AlphaFoldDB" id="A0A0L9UB96"/>
<evidence type="ECO:0000313" key="1">
    <source>
        <dbReference type="EMBL" id="KOM39946.1"/>
    </source>
</evidence>
<organism evidence="1 2">
    <name type="scientific">Phaseolus angularis</name>
    <name type="common">Azuki bean</name>
    <name type="synonym">Vigna angularis</name>
    <dbReference type="NCBI Taxonomy" id="3914"/>
    <lineage>
        <taxon>Eukaryota</taxon>
        <taxon>Viridiplantae</taxon>
        <taxon>Streptophyta</taxon>
        <taxon>Embryophyta</taxon>
        <taxon>Tracheophyta</taxon>
        <taxon>Spermatophyta</taxon>
        <taxon>Magnoliopsida</taxon>
        <taxon>eudicotyledons</taxon>
        <taxon>Gunneridae</taxon>
        <taxon>Pentapetalae</taxon>
        <taxon>rosids</taxon>
        <taxon>fabids</taxon>
        <taxon>Fabales</taxon>
        <taxon>Fabaceae</taxon>
        <taxon>Papilionoideae</taxon>
        <taxon>50 kb inversion clade</taxon>
        <taxon>NPAAA clade</taxon>
        <taxon>indigoferoid/millettioid clade</taxon>
        <taxon>Phaseoleae</taxon>
        <taxon>Vigna</taxon>
    </lineage>
</organism>
<dbReference type="Gramene" id="KOM39946">
    <property type="protein sequence ID" value="KOM39946"/>
    <property type="gene ID" value="LR48_Vigan04g014400"/>
</dbReference>
<dbReference type="Proteomes" id="UP000053144">
    <property type="component" value="Chromosome 4"/>
</dbReference>
<dbReference type="EMBL" id="CM003374">
    <property type="protein sequence ID" value="KOM39946.1"/>
    <property type="molecule type" value="Genomic_DNA"/>
</dbReference>
<reference evidence="2" key="1">
    <citation type="journal article" date="2015" name="Proc. Natl. Acad. Sci. U.S.A.">
        <title>Genome sequencing of adzuki bean (Vigna angularis) provides insight into high starch and low fat accumulation and domestication.</title>
        <authorList>
            <person name="Yang K."/>
            <person name="Tian Z."/>
            <person name="Chen C."/>
            <person name="Luo L."/>
            <person name="Zhao B."/>
            <person name="Wang Z."/>
            <person name="Yu L."/>
            <person name="Li Y."/>
            <person name="Sun Y."/>
            <person name="Li W."/>
            <person name="Chen Y."/>
            <person name="Li Y."/>
            <person name="Zhang Y."/>
            <person name="Ai D."/>
            <person name="Zhao J."/>
            <person name="Shang C."/>
            <person name="Ma Y."/>
            <person name="Wu B."/>
            <person name="Wang M."/>
            <person name="Gao L."/>
            <person name="Sun D."/>
            <person name="Zhang P."/>
            <person name="Guo F."/>
            <person name="Wang W."/>
            <person name="Li Y."/>
            <person name="Wang J."/>
            <person name="Varshney R.K."/>
            <person name="Wang J."/>
            <person name="Ling H.Q."/>
            <person name="Wan P."/>
        </authorList>
    </citation>
    <scope>NUCLEOTIDE SEQUENCE</scope>
    <source>
        <strain evidence="2">cv. Jingnong 6</strain>
    </source>
</reference>
<protein>
    <submittedName>
        <fullName evidence="1">Uncharacterized protein</fullName>
    </submittedName>
</protein>
<name>A0A0L9UB96_PHAAN</name>
<sequence>MRRRYMADPFPSKFTVSQLQNGQGLSLQLEVLPRIVVEARFRYSQRRRDCYAKENAMALRFGPRDVNEFLVLFWMQVDGDTCEENEFRAFADNFSHNVVDGGRKSEEIGVNAEEEENGCCNCETLTLGGKGSATWHLFIAIK</sequence>